<gene>
    <name evidence="2" type="ORF">A7E75_05850</name>
</gene>
<dbReference type="EMBL" id="CP015518">
    <property type="protein sequence ID" value="APG26209.1"/>
    <property type="molecule type" value="Genomic_DNA"/>
</dbReference>
<dbReference type="KEGG" id="pace:A6070_14490"/>
<feature type="domain" description="Putative heavy-metal chelation" evidence="1">
    <location>
        <begin position="138"/>
        <end position="220"/>
    </location>
</feature>
<keyword evidence="3" id="KW-1185">Reference proteome</keyword>
<reference evidence="2 3" key="1">
    <citation type="journal article" date="2017" name="Genome Announc.">
        <title>Complete Genome Sequences of Two Acetylene-Fermenting Pelobacter acetylenicus Strains.</title>
        <authorList>
            <person name="Sutton J.M."/>
            <person name="Baesman S.M."/>
            <person name="Fierst J.L."/>
            <person name="Poret-Peterson A.T."/>
            <person name="Oremland R.S."/>
            <person name="Dunlap D.S."/>
            <person name="Akob D.M."/>
        </authorList>
    </citation>
    <scope>NUCLEOTIDE SEQUENCE [LARGE SCALE GENOMIC DNA]</scope>
    <source>
        <strain evidence="2 3">DSM 3247</strain>
    </source>
</reference>
<dbReference type="RefSeq" id="WP_072288040.1">
    <property type="nucleotide sequence ID" value="NZ_CP015455.1"/>
</dbReference>
<dbReference type="STRING" id="29542.A6070_14490"/>
<evidence type="ECO:0000259" key="1">
    <source>
        <dbReference type="Pfam" id="PF04016"/>
    </source>
</evidence>
<dbReference type="Proteomes" id="UP000182264">
    <property type="component" value="Chromosome"/>
</dbReference>
<dbReference type="AlphaFoldDB" id="A0A1L3GJV8"/>
<protein>
    <recommendedName>
        <fullName evidence="1">Putative heavy-metal chelation domain-containing protein</fullName>
    </recommendedName>
</protein>
<dbReference type="OrthoDB" id="3596at2"/>
<dbReference type="InterPro" id="IPR007161">
    <property type="entry name" value="DUF364"/>
</dbReference>
<name>A0A1L3GJV8_SYNAC</name>
<dbReference type="Gene3D" id="3.40.50.11590">
    <property type="match status" value="1"/>
</dbReference>
<dbReference type="Pfam" id="PF04016">
    <property type="entry name" value="DUF364"/>
    <property type="match status" value="1"/>
</dbReference>
<organism evidence="2 3">
    <name type="scientific">Syntrophotalea acetylenica</name>
    <name type="common">Pelobacter acetylenicus</name>
    <dbReference type="NCBI Taxonomy" id="29542"/>
    <lineage>
        <taxon>Bacteria</taxon>
        <taxon>Pseudomonadati</taxon>
        <taxon>Thermodesulfobacteriota</taxon>
        <taxon>Desulfuromonadia</taxon>
        <taxon>Desulfuromonadales</taxon>
        <taxon>Syntrophotaleaceae</taxon>
        <taxon>Syntrophotalea</taxon>
    </lineage>
</organism>
<evidence type="ECO:0000313" key="3">
    <source>
        <dbReference type="Proteomes" id="UP000182264"/>
    </source>
</evidence>
<evidence type="ECO:0000313" key="2">
    <source>
        <dbReference type="EMBL" id="APG26209.1"/>
    </source>
</evidence>
<sequence>MSLLQQAQTKLTSLCDAARLERDSTVTVRVLTPDEAIGAKADPNFVIKKGKERVIEACWNESRGQAFTDRPCDWQGSLDELLTMDLHQVDRRAVFTAGLNAVLCGLKQAEGTIHCKDEEPARCGEEFTRRLHARFGVKRFGMIGLQPAILDAMVEGFGAVRMRVVDLNEDNINKKICDVMVWDGEKDLEKLIEFCDVGVATGSTVVNGSINDLIEKFQEAGKPLVFFGNTIAGVASLMNLDRICPFAH</sequence>
<accession>A0A1L3GJV8</accession>
<proteinExistence type="predicted"/>
<dbReference type="SUPFAM" id="SSF159713">
    <property type="entry name" value="Dhaf3308-like"/>
    <property type="match status" value="1"/>
</dbReference>